<proteinExistence type="predicted"/>
<reference evidence="3 4" key="1">
    <citation type="submission" date="2017-12" db="EMBL/GenBank/DDBJ databases">
        <authorList>
            <person name="Pombert J.-F."/>
            <person name="Haag K.L."/>
            <person name="Ebert D."/>
        </authorList>
    </citation>
    <scope>NUCLEOTIDE SEQUENCE [LARGE SCALE GENOMIC DNA]</scope>
    <source>
        <strain evidence="3">FI-OER-3-3</strain>
    </source>
</reference>
<name>A0A4Q9KZA0_9MICR</name>
<gene>
    <name evidence="3" type="ORF">CWI37_1223p0010</name>
</gene>
<keyword evidence="1" id="KW-0175">Coiled coil</keyword>
<dbReference type="Proteomes" id="UP000292362">
    <property type="component" value="Unassembled WGS sequence"/>
</dbReference>
<feature type="compositionally biased region" description="Polar residues" evidence="2">
    <location>
        <begin position="302"/>
        <end position="312"/>
    </location>
</feature>
<feature type="compositionally biased region" description="Basic and acidic residues" evidence="2">
    <location>
        <begin position="313"/>
        <end position="334"/>
    </location>
</feature>
<dbReference type="EMBL" id="PITJ01001223">
    <property type="protein sequence ID" value="TBT99770.1"/>
    <property type="molecule type" value="Genomic_DNA"/>
</dbReference>
<evidence type="ECO:0000313" key="4">
    <source>
        <dbReference type="Proteomes" id="UP000292362"/>
    </source>
</evidence>
<comment type="caution">
    <text evidence="3">The sequence shown here is derived from an EMBL/GenBank/DDBJ whole genome shotgun (WGS) entry which is preliminary data.</text>
</comment>
<feature type="region of interest" description="Disordered" evidence="2">
    <location>
        <begin position="294"/>
        <end position="353"/>
    </location>
</feature>
<sequence length="509" mass="59925">MFIDKMLLGKNVPEYAEEAVYPSTTFRRLRCTKKHCSDVCVYNKDMRSKNNEWEFWAFLLSEKKMDGCYVLKQIGEINDELRFSVWIKLSGARYIKSEFDFSYIIGTGNDTVSREAKKCSAQKNTDSILKIDQMAVKNILASNKISKNDNEREVFCIYKNISKYIEITDNNDLNYLLRFIAYIFDHSHSTQNNSFYFIYILLEKYNMKYIFLPAKYTFDELKKNIKKDYDFIYENGLNFIREFVLKCISENKNIFDKILDLSVCLKENGLFEIIQWIIDQSGISLKEIKTNETKNDNKEIQKSSSESTNVKNSKIDSKNTEKIDSSKENNDKSNVKTQDTNENTTKKNNLETNNQKQNISDIIKQNVKELIEFVTKDLFTLFQKLQTHLISIKEINDNFEIISPKDTKEETYFDFLVIQEQCLKAQEAMKTEMEDKIINLTTENKSLNNKNANLTERINNMEHEISYYQNNIVTDIKKRLQESRKKIDDLEEENLNLKAELVKVKKQNS</sequence>
<protein>
    <submittedName>
        <fullName evidence="3">Uncharacterized protein</fullName>
    </submittedName>
</protein>
<accession>A0A4Q9KZA0</accession>
<organism evidence="3 4">
    <name type="scientific">Hamiltosporidium tvaerminnensis</name>
    <dbReference type="NCBI Taxonomy" id="1176355"/>
    <lineage>
        <taxon>Eukaryota</taxon>
        <taxon>Fungi</taxon>
        <taxon>Fungi incertae sedis</taxon>
        <taxon>Microsporidia</taxon>
        <taxon>Dubosqiidae</taxon>
        <taxon>Hamiltosporidium</taxon>
    </lineage>
</organism>
<evidence type="ECO:0000256" key="2">
    <source>
        <dbReference type="SAM" id="MobiDB-lite"/>
    </source>
</evidence>
<evidence type="ECO:0000256" key="1">
    <source>
        <dbReference type="SAM" id="Coils"/>
    </source>
</evidence>
<dbReference type="AlphaFoldDB" id="A0A4Q9KZA0"/>
<dbReference type="VEuPathDB" id="MicrosporidiaDB:CWI37_1223p0010"/>
<feature type="coiled-coil region" evidence="1">
    <location>
        <begin position="423"/>
        <end position="507"/>
    </location>
</feature>
<evidence type="ECO:0000313" key="3">
    <source>
        <dbReference type="EMBL" id="TBT99770.1"/>
    </source>
</evidence>